<dbReference type="EMBL" id="CP089984">
    <property type="protein sequence ID" value="WXB13847.1"/>
    <property type="molecule type" value="Genomic_DNA"/>
</dbReference>
<gene>
    <name evidence="3" type="ORF">LZC94_39185</name>
</gene>
<keyword evidence="4" id="KW-1185">Reference proteome</keyword>
<proteinExistence type="predicted"/>
<evidence type="ECO:0000256" key="1">
    <source>
        <dbReference type="SAM" id="MobiDB-lite"/>
    </source>
</evidence>
<feature type="compositionally biased region" description="Low complexity" evidence="1">
    <location>
        <begin position="28"/>
        <end position="47"/>
    </location>
</feature>
<evidence type="ECO:0000256" key="2">
    <source>
        <dbReference type="SAM" id="SignalP"/>
    </source>
</evidence>
<feature type="chain" id="PRO_5045663817" evidence="2">
    <location>
        <begin position="23"/>
        <end position="156"/>
    </location>
</feature>
<name>A0ABZ2LSV1_9BACT</name>
<feature type="signal peptide" evidence="2">
    <location>
        <begin position="1"/>
        <end position="22"/>
    </location>
</feature>
<evidence type="ECO:0000313" key="4">
    <source>
        <dbReference type="Proteomes" id="UP001370348"/>
    </source>
</evidence>
<evidence type="ECO:0000313" key="3">
    <source>
        <dbReference type="EMBL" id="WXB13847.1"/>
    </source>
</evidence>
<keyword evidence="2" id="KW-0732">Signal</keyword>
<dbReference type="Proteomes" id="UP001370348">
    <property type="component" value="Chromosome"/>
</dbReference>
<feature type="compositionally biased region" description="Low complexity" evidence="1">
    <location>
        <begin position="62"/>
        <end position="82"/>
    </location>
</feature>
<protein>
    <submittedName>
        <fullName evidence="3">Uncharacterized protein</fullName>
    </submittedName>
</protein>
<reference evidence="3 4" key="1">
    <citation type="submission" date="2021-12" db="EMBL/GenBank/DDBJ databases">
        <title>Discovery of the Pendulisporaceae a myxobacterial family with distinct sporulation behavior and unique specialized metabolism.</title>
        <authorList>
            <person name="Garcia R."/>
            <person name="Popoff A."/>
            <person name="Bader C.D."/>
            <person name="Loehr J."/>
            <person name="Walesch S."/>
            <person name="Walt C."/>
            <person name="Boldt J."/>
            <person name="Bunk B."/>
            <person name="Haeckl F.J.F.P.J."/>
            <person name="Gunesch A.P."/>
            <person name="Birkelbach J."/>
            <person name="Nuebel U."/>
            <person name="Pietschmann T."/>
            <person name="Bach T."/>
            <person name="Mueller R."/>
        </authorList>
    </citation>
    <scope>NUCLEOTIDE SEQUENCE [LARGE SCALE GENOMIC DNA]</scope>
    <source>
        <strain evidence="3 4">MSr11954</strain>
    </source>
</reference>
<dbReference type="RefSeq" id="WP_394823463.1">
    <property type="nucleotide sequence ID" value="NZ_CP089984.1"/>
</dbReference>
<accession>A0ABZ2LSV1</accession>
<organism evidence="3 4">
    <name type="scientific">Pendulispora albinea</name>
    <dbReference type="NCBI Taxonomy" id="2741071"/>
    <lineage>
        <taxon>Bacteria</taxon>
        <taxon>Pseudomonadati</taxon>
        <taxon>Myxococcota</taxon>
        <taxon>Myxococcia</taxon>
        <taxon>Myxococcales</taxon>
        <taxon>Sorangiineae</taxon>
        <taxon>Pendulisporaceae</taxon>
        <taxon>Pendulispora</taxon>
    </lineage>
</organism>
<feature type="compositionally biased region" description="Pro residues" evidence="1">
    <location>
        <begin position="48"/>
        <end position="61"/>
    </location>
</feature>
<sequence>MEPRQTSPARIALLGAALSALAYAPAACSRTATSGSSTPPSSSDSIAIPPPASPSPSPPGANPSTPSGGSAQSTSTTASTPTGGTGKPDTRKDCGTMPEDWCASPPNDPCGKYREVKSCRADPKCKGMPFRGESFAPCDNVNGFSTNCPNVGCISR</sequence>
<feature type="region of interest" description="Disordered" evidence="1">
    <location>
        <begin position="28"/>
        <end position="98"/>
    </location>
</feature>